<evidence type="ECO:0000256" key="8">
    <source>
        <dbReference type="SAM" id="MobiDB-lite"/>
    </source>
</evidence>
<name>A0A2C9LE36_BIOGL</name>
<keyword evidence="5" id="KW-0862">Zinc</keyword>
<dbReference type="GO" id="GO:0000981">
    <property type="term" value="F:DNA-binding transcription factor activity, RNA polymerase II-specific"/>
    <property type="evidence" value="ECO:0007669"/>
    <property type="project" value="TreeGrafter"/>
</dbReference>
<dbReference type="InterPro" id="IPR036236">
    <property type="entry name" value="Znf_C2H2_sf"/>
</dbReference>
<feature type="domain" description="C2H2-type" evidence="9">
    <location>
        <begin position="97"/>
        <end position="124"/>
    </location>
</feature>
<dbReference type="PANTHER" id="PTHR24394">
    <property type="entry name" value="ZINC FINGER PROTEIN"/>
    <property type="match status" value="1"/>
</dbReference>
<evidence type="ECO:0000256" key="6">
    <source>
        <dbReference type="ARBA" id="ARBA00023242"/>
    </source>
</evidence>
<organism evidence="10 11">
    <name type="scientific">Biomphalaria glabrata</name>
    <name type="common">Bloodfluke planorb</name>
    <name type="synonym">Freshwater snail</name>
    <dbReference type="NCBI Taxonomy" id="6526"/>
    <lineage>
        <taxon>Eukaryota</taxon>
        <taxon>Metazoa</taxon>
        <taxon>Spiralia</taxon>
        <taxon>Lophotrochozoa</taxon>
        <taxon>Mollusca</taxon>
        <taxon>Gastropoda</taxon>
        <taxon>Heterobranchia</taxon>
        <taxon>Euthyneura</taxon>
        <taxon>Panpulmonata</taxon>
        <taxon>Hygrophila</taxon>
        <taxon>Lymnaeoidea</taxon>
        <taxon>Planorbidae</taxon>
        <taxon>Biomphalaria</taxon>
    </lineage>
</organism>
<dbReference type="SMART" id="SM00355">
    <property type="entry name" value="ZnF_C2H2"/>
    <property type="match status" value="14"/>
</dbReference>
<keyword evidence="2" id="KW-0479">Metal-binding</keyword>
<dbReference type="Gene3D" id="3.30.160.60">
    <property type="entry name" value="Classic Zinc Finger"/>
    <property type="match status" value="6"/>
</dbReference>
<gene>
    <name evidence="10" type="primary">106068414</name>
</gene>
<feature type="domain" description="C2H2-type" evidence="9">
    <location>
        <begin position="180"/>
        <end position="207"/>
    </location>
</feature>
<dbReference type="VEuPathDB" id="VectorBase:BGLAX_037970"/>
<dbReference type="AlphaFoldDB" id="A0A2C9LE36"/>
<evidence type="ECO:0000313" key="11">
    <source>
        <dbReference type="Proteomes" id="UP000076420"/>
    </source>
</evidence>
<dbReference type="GO" id="GO:0008270">
    <property type="term" value="F:zinc ion binding"/>
    <property type="evidence" value="ECO:0007669"/>
    <property type="project" value="UniProtKB-KW"/>
</dbReference>
<evidence type="ECO:0000256" key="7">
    <source>
        <dbReference type="PROSITE-ProRule" id="PRU00042"/>
    </source>
</evidence>
<feature type="domain" description="C2H2-type" evidence="9">
    <location>
        <begin position="209"/>
        <end position="236"/>
    </location>
</feature>
<evidence type="ECO:0000256" key="5">
    <source>
        <dbReference type="ARBA" id="ARBA00022833"/>
    </source>
</evidence>
<comment type="subcellular location">
    <subcellularLocation>
        <location evidence="1">Nucleus</location>
    </subcellularLocation>
</comment>
<dbReference type="Pfam" id="PF00096">
    <property type="entry name" value="zf-C2H2"/>
    <property type="match status" value="6"/>
</dbReference>
<feature type="domain" description="C2H2-type" evidence="9">
    <location>
        <begin position="14"/>
        <end position="41"/>
    </location>
</feature>
<evidence type="ECO:0000313" key="10">
    <source>
        <dbReference type="EnsemblMetazoa" id="BGLB029984-PA"/>
    </source>
</evidence>
<dbReference type="PROSITE" id="PS50157">
    <property type="entry name" value="ZINC_FINGER_C2H2_2"/>
    <property type="match status" value="11"/>
</dbReference>
<feature type="domain" description="C2H2-type" evidence="9">
    <location>
        <begin position="125"/>
        <end position="152"/>
    </location>
</feature>
<accession>A0A2C9LE36</accession>
<keyword evidence="4 7" id="KW-0863">Zinc-finger</keyword>
<dbReference type="GO" id="GO:0005634">
    <property type="term" value="C:nucleus"/>
    <property type="evidence" value="ECO:0007669"/>
    <property type="project" value="UniProtKB-SubCell"/>
</dbReference>
<feature type="compositionally biased region" description="Basic and acidic residues" evidence="8">
    <location>
        <begin position="312"/>
        <end position="322"/>
    </location>
</feature>
<reference evidence="10" key="1">
    <citation type="submission" date="2020-05" db="UniProtKB">
        <authorList>
            <consortium name="EnsemblMetazoa"/>
        </authorList>
    </citation>
    <scope>IDENTIFICATION</scope>
    <source>
        <strain evidence="10">BB02</strain>
    </source>
</reference>
<dbReference type="VEuPathDB" id="VectorBase:BGLB029984"/>
<dbReference type="Pfam" id="PF12874">
    <property type="entry name" value="zf-met"/>
    <property type="match status" value="1"/>
</dbReference>
<feature type="region of interest" description="Disordered" evidence="8">
    <location>
        <begin position="312"/>
        <end position="337"/>
    </location>
</feature>
<dbReference type="InterPro" id="IPR013087">
    <property type="entry name" value="Znf_C2H2_type"/>
</dbReference>
<feature type="domain" description="C2H2-type" evidence="9">
    <location>
        <begin position="40"/>
        <end position="67"/>
    </location>
</feature>
<feature type="domain" description="C2H2-type" evidence="9">
    <location>
        <begin position="538"/>
        <end position="565"/>
    </location>
</feature>
<dbReference type="PANTHER" id="PTHR24394:SF29">
    <property type="entry name" value="MYONEURIN"/>
    <property type="match status" value="1"/>
</dbReference>
<dbReference type="SUPFAM" id="SSF57667">
    <property type="entry name" value="beta-beta-alpha zinc fingers"/>
    <property type="match status" value="6"/>
</dbReference>
<feature type="domain" description="C2H2-type" evidence="9">
    <location>
        <begin position="259"/>
        <end position="281"/>
    </location>
</feature>
<keyword evidence="3" id="KW-0677">Repeat</keyword>
<feature type="domain" description="C2H2-type" evidence="9">
    <location>
        <begin position="514"/>
        <end position="537"/>
    </location>
</feature>
<proteinExistence type="predicted"/>
<evidence type="ECO:0000256" key="3">
    <source>
        <dbReference type="ARBA" id="ARBA00022737"/>
    </source>
</evidence>
<dbReference type="EnsemblMetazoa" id="BGLB029984-RA">
    <property type="protein sequence ID" value="BGLB029984-PA"/>
    <property type="gene ID" value="BGLB029984"/>
</dbReference>
<evidence type="ECO:0000259" key="9">
    <source>
        <dbReference type="PROSITE" id="PS50157"/>
    </source>
</evidence>
<sequence>MRSSSADLHRARMFQCLNCNKRFNKKYRLTFHLTKYTKLYTCTLCNKSVFLLRSLRNHLGYHLQRRNICTLCNRSFTCLYNLKVHLLRHVLAESYPYACRKCHKIFLQERRFRCHQLAHLQKKFFQCESCGKTFYTKFAFQRHKLADCQLTHCSICNEDFLSNFAFRKHAFKKHIPNERHECTECRKSFTSDRGLQHHRRIHCRRTTQYKCLDCNTSFETLNYIKKHMKFHNGPSRKSFTSDRGLQRHRRIHCHKATQYKCLDCNKSFKTFSHMKRHLNSHIKLPGKPVLSLRCELCLKIFLSRNGFENHKESHCNDKDTRRASKQPNQSKDTPMQKNADIYMSLSKENTNYGAYIQFNGYRRILPNTPHQKTTSSDEILQHQQPFLFSCPHCYDKKFERLCDMKKHLCSHIKSSGLISKHNTTRAASQSNQPLTSFHMHKGVHVNGYTPVTIGSQQQDFRLQLNQKVLNKDFAKKRTFDQLHTCNVCSRGFVYKSDLRRHALVHAAELAKITFQCPVCQKEFATKQRRGTHEQLSHYVCPICNCSFANRFRLFSHIDTHSTPPTGFNQKLLEGATFSQTQWDTTARKVPTLSPYGCSMLAPRFTENIVPRKCILYNGFEECSHPMMNLKHVHAMPYNDHNGVADNREMLANQYSLPQF</sequence>
<feature type="compositionally biased region" description="Polar residues" evidence="8">
    <location>
        <begin position="325"/>
        <end position="336"/>
    </location>
</feature>
<protein>
    <recommendedName>
        <fullName evidence="9">C2H2-type domain-containing protein</fullName>
    </recommendedName>
</protein>
<evidence type="ECO:0000256" key="2">
    <source>
        <dbReference type="ARBA" id="ARBA00022723"/>
    </source>
</evidence>
<feature type="domain" description="C2H2-type" evidence="9">
    <location>
        <begin position="292"/>
        <end position="319"/>
    </location>
</feature>
<dbReference type="OrthoDB" id="8918594at2759"/>
<feature type="domain" description="C2H2-type" evidence="9">
    <location>
        <begin position="483"/>
        <end position="510"/>
    </location>
</feature>
<dbReference type="KEGG" id="bgt:106068414"/>
<evidence type="ECO:0000256" key="4">
    <source>
        <dbReference type="ARBA" id="ARBA00022771"/>
    </source>
</evidence>
<evidence type="ECO:0000256" key="1">
    <source>
        <dbReference type="ARBA" id="ARBA00004123"/>
    </source>
</evidence>
<dbReference type="Proteomes" id="UP000076420">
    <property type="component" value="Unassembled WGS sequence"/>
</dbReference>
<dbReference type="PROSITE" id="PS00028">
    <property type="entry name" value="ZINC_FINGER_C2H2_1"/>
    <property type="match status" value="9"/>
</dbReference>
<keyword evidence="6" id="KW-0539">Nucleus</keyword>